<dbReference type="NCBIfam" id="TIGR00413">
    <property type="entry name" value="rlpA"/>
    <property type="match status" value="1"/>
</dbReference>
<keyword evidence="1" id="KW-0456">Lyase</keyword>
<evidence type="ECO:0000256" key="1">
    <source>
        <dbReference type="ARBA" id="ARBA00023239"/>
    </source>
</evidence>
<evidence type="ECO:0000313" key="4">
    <source>
        <dbReference type="EMBL" id="CAB4170324.1"/>
    </source>
</evidence>
<evidence type="ECO:0000313" key="8">
    <source>
        <dbReference type="EMBL" id="CAB4211117.1"/>
    </source>
</evidence>
<dbReference type="CDD" id="cd22268">
    <property type="entry name" value="DPBB_RlpA-like"/>
    <property type="match status" value="1"/>
</dbReference>
<keyword evidence="10" id="KW-0449">Lipoprotein</keyword>
<dbReference type="HAMAP" id="MF_02071">
    <property type="entry name" value="RlpA"/>
    <property type="match status" value="1"/>
</dbReference>
<evidence type="ECO:0000256" key="2">
    <source>
        <dbReference type="ARBA" id="ARBA00023316"/>
    </source>
</evidence>
<feature type="domain" description="RlpA-like protein double-psi beta-barrel" evidence="3">
    <location>
        <begin position="34"/>
        <end position="115"/>
    </location>
</feature>
<reference evidence="10" key="1">
    <citation type="submission" date="2020-05" db="EMBL/GenBank/DDBJ databases">
        <authorList>
            <person name="Chiriac C."/>
            <person name="Salcher M."/>
            <person name="Ghai R."/>
            <person name="Kavagutti S V."/>
        </authorList>
    </citation>
    <scope>NUCLEOTIDE SEQUENCE</scope>
</reference>
<evidence type="ECO:0000259" key="3">
    <source>
        <dbReference type="Pfam" id="PF03330"/>
    </source>
</evidence>
<evidence type="ECO:0000313" key="9">
    <source>
        <dbReference type="EMBL" id="CAB4222525.1"/>
    </source>
</evidence>
<dbReference type="EMBL" id="LR797021">
    <property type="protein sequence ID" value="CAB4182105.1"/>
    <property type="molecule type" value="Genomic_DNA"/>
</dbReference>
<evidence type="ECO:0000313" key="5">
    <source>
        <dbReference type="EMBL" id="CAB4176958.1"/>
    </source>
</evidence>
<dbReference type="SUPFAM" id="SSF50685">
    <property type="entry name" value="Barwin-like endoglucanases"/>
    <property type="match status" value="1"/>
</dbReference>
<dbReference type="InterPro" id="IPR012997">
    <property type="entry name" value="RplA"/>
</dbReference>
<dbReference type="InterPro" id="IPR009009">
    <property type="entry name" value="RlpA-like_DPBB"/>
</dbReference>
<dbReference type="EMBL" id="LR797369">
    <property type="protein sequence ID" value="CAB4211117.1"/>
    <property type="molecule type" value="Genomic_DNA"/>
</dbReference>
<gene>
    <name evidence="6" type="ORF">UFOVP1065_139</name>
    <name evidence="7" type="ORF">UFOVP1198_108</name>
    <name evidence="8" type="ORF">UFOVP1418_100</name>
    <name evidence="10" type="ORF">UFOVP1524_50</name>
    <name evidence="9" type="ORF">UFOVP1651_50</name>
    <name evidence="4" type="ORF">UFOVP908_28</name>
    <name evidence="5" type="ORF">UFOVP990_108</name>
</gene>
<dbReference type="InterPro" id="IPR036908">
    <property type="entry name" value="RlpA-like_sf"/>
</dbReference>
<evidence type="ECO:0000313" key="6">
    <source>
        <dbReference type="EMBL" id="CAB4182105.1"/>
    </source>
</evidence>
<name>A0A6J7XF07_9CAUD</name>
<accession>A0A6J7XF07</accession>
<dbReference type="PANTHER" id="PTHR34183">
    <property type="entry name" value="ENDOLYTIC PEPTIDOGLYCAN TRANSGLYCOSYLASE RLPA"/>
    <property type="match status" value="1"/>
</dbReference>
<dbReference type="EMBL" id="LR798378">
    <property type="protein sequence ID" value="CAB5227671.1"/>
    <property type="molecule type" value="Genomic_DNA"/>
</dbReference>
<dbReference type="Gene3D" id="2.40.40.10">
    <property type="entry name" value="RlpA-like domain"/>
    <property type="match status" value="1"/>
</dbReference>
<dbReference type="GO" id="GO:0016829">
    <property type="term" value="F:lyase activity"/>
    <property type="evidence" value="ECO:0007669"/>
    <property type="project" value="UniProtKB-KW"/>
</dbReference>
<protein>
    <submittedName>
        <fullName evidence="10">Rare lipoprotein A</fullName>
    </submittedName>
</protein>
<organism evidence="10">
    <name type="scientific">uncultured Caudovirales phage</name>
    <dbReference type="NCBI Taxonomy" id="2100421"/>
    <lineage>
        <taxon>Viruses</taxon>
        <taxon>Duplodnaviria</taxon>
        <taxon>Heunggongvirae</taxon>
        <taxon>Uroviricota</taxon>
        <taxon>Caudoviricetes</taxon>
        <taxon>Peduoviridae</taxon>
        <taxon>Maltschvirus</taxon>
        <taxon>Maltschvirus maltsch</taxon>
    </lineage>
</organism>
<evidence type="ECO:0000313" key="7">
    <source>
        <dbReference type="EMBL" id="CAB4190754.1"/>
    </source>
</evidence>
<evidence type="ECO:0000313" key="10">
    <source>
        <dbReference type="EMBL" id="CAB5227671.1"/>
    </source>
</evidence>
<sequence length="120" mass="13434">MKKILTIVILSTVLSGCAITEKFFVDHKKKEYMVASWYKHGTRTASGEKYDYMGMTAAHKKLPFGTKLRLTRGDQSVIVRINDRGPFIKGRDIDLSMGAAKALGCLRMGVCTVEYILLTQ</sequence>
<dbReference type="EMBL" id="LR796860">
    <property type="protein sequence ID" value="CAB4170324.1"/>
    <property type="molecule type" value="Genomic_DNA"/>
</dbReference>
<dbReference type="EMBL" id="LR797518">
    <property type="protein sequence ID" value="CAB4222525.1"/>
    <property type="molecule type" value="Genomic_DNA"/>
</dbReference>
<dbReference type="GO" id="GO:0071555">
    <property type="term" value="P:cell wall organization"/>
    <property type="evidence" value="ECO:0007669"/>
    <property type="project" value="UniProtKB-KW"/>
</dbReference>
<dbReference type="Pfam" id="PF03330">
    <property type="entry name" value="DPBB_1"/>
    <property type="match status" value="1"/>
</dbReference>
<dbReference type="EMBL" id="LR796945">
    <property type="protein sequence ID" value="CAB4176958.1"/>
    <property type="molecule type" value="Genomic_DNA"/>
</dbReference>
<dbReference type="InterPro" id="IPR034718">
    <property type="entry name" value="RlpA"/>
</dbReference>
<dbReference type="EMBL" id="LR797157">
    <property type="protein sequence ID" value="CAB4190754.1"/>
    <property type="molecule type" value="Genomic_DNA"/>
</dbReference>
<proteinExistence type="inferred from homology"/>
<keyword evidence="2" id="KW-0961">Cell wall biogenesis/degradation</keyword>
<dbReference type="PROSITE" id="PS51257">
    <property type="entry name" value="PROKAR_LIPOPROTEIN"/>
    <property type="match status" value="1"/>
</dbReference>
<dbReference type="PANTHER" id="PTHR34183:SF1">
    <property type="entry name" value="ENDOLYTIC PEPTIDOGLYCAN TRANSGLYCOSYLASE RLPA"/>
    <property type="match status" value="1"/>
</dbReference>